<dbReference type="EMBL" id="CAJJDN010000104">
    <property type="protein sequence ID" value="CAD8113883.1"/>
    <property type="molecule type" value="Genomic_DNA"/>
</dbReference>
<gene>
    <name evidence="2" type="ORF">PSON_ATCC_30995.1.T1040138</name>
</gene>
<comment type="caution">
    <text evidence="2">The sequence shown here is derived from an EMBL/GenBank/DDBJ whole genome shotgun (WGS) entry which is preliminary data.</text>
</comment>
<dbReference type="GO" id="GO:0005634">
    <property type="term" value="C:nucleus"/>
    <property type="evidence" value="ECO:0007669"/>
    <property type="project" value="TreeGrafter"/>
</dbReference>
<proteinExistence type="predicted"/>
<dbReference type="AlphaFoldDB" id="A0A8S1QEI0"/>
<keyword evidence="3" id="KW-1185">Reference proteome</keyword>
<protein>
    <recommendedName>
        <fullName evidence="1">Hikeshi-like N-terminal domain-containing protein</fullName>
    </recommendedName>
</protein>
<organism evidence="2 3">
    <name type="scientific">Paramecium sonneborni</name>
    <dbReference type="NCBI Taxonomy" id="65129"/>
    <lineage>
        <taxon>Eukaryota</taxon>
        <taxon>Sar</taxon>
        <taxon>Alveolata</taxon>
        <taxon>Ciliophora</taxon>
        <taxon>Intramacronucleata</taxon>
        <taxon>Oligohymenophorea</taxon>
        <taxon>Peniculida</taxon>
        <taxon>Parameciidae</taxon>
        <taxon>Paramecium</taxon>
    </lineage>
</organism>
<dbReference type="PANTHER" id="PTHR12925:SF0">
    <property type="entry name" value="PROTEIN HIKESHI"/>
    <property type="match status" value="1"/>
</dbReference>
<dbReference type="InterPro" id="IPR031318">
    <property type="entry name" value="OPI10"/>
</dbReference>
<evidence type="ECO:0000313" key="2">
    <source>
        <dbReference type="EMBL" id="CAD8113883.1"/>
    </source>
</evidence>
<reference evidence="2" key="1">
    <citation type="submission" date="2021-01" db="EMBL/GenBank/DDBJ databases">
        <authorList>
            <consortium name="Genoscope - CEA"/>
            <person name="William W."/>
        </authorList>
    </citation>
    <scope>NUCLEOTIDE SEQUENCE</scope>
</reference>
<dbReference type="GO" id="GO:0061608">
    <property type="term" value="F:nuclear import signal receptor activity"/>
    <property type="evidence" value="ECO:0007669"/>
    <property type="project" value="TreeGrafter"/>
</dbReference>
<dbReference type="GO" id="GO:0006606">
    <property type="term" value="P:protein import into nucleus"/>
    <property type="evidence" value="ECO:0007669"/>
    <property type="project" value="TreeGrafter"/>
</dbReference>
<dbReference type="PANTHER" id="PTHR12925">
    <property type="entry name" value="HIKESHI FAMILY MEMBER"/>
    <property type="match status" value="1"/>
</dbReference>
<dbReference type="InterPro" id="IPR008493">
    <property type="entry name" value="Hikeshi-like_N"/>
</dbReference>
<dbReference type="GO" id="GO:0005829">
    <property type="term" value="C:cytosol"/>
    <property type="evidence" value="ECO:0007669"/>
    <property type="project" value="TreeGrafter"/>
</dbReference>
<accession>A0A8S1QEI0</accession>
<dbReference type="Pfam" id="PF05603">
    <property type="entry name" value="Hikeshi-like_N"/>
    <property type="match status" value="1"/>
</dbReference>
<feature type="domain" description="Hikeshi-like N-terminal" evidence="1">
    <location>
        <begin position="85"/>
        <end position="169"/>
    </location>
</feature>
<evidence type="ECO:0000313" key="3">
    <source>
        <dbReference type="Proteomes" id="UP000692954"/>
    </source>
</evidence>
<dbReference type="OrthoDB" id="10248398at2759"/>
<name>A0A8S1QEI0_9CILI</name>
<evidence type="ECO:0000259" key="1">
    <source>
        <dbReference type="Pfam" id="PF05603"/>
    </source>
</evidence>
<dbReference type="Proteomes" id="UP000692954">
    <property type="component" value="Unassembled WGS sequence"/>
</dbReference>
<sequence>MICFLKYIKDQSEQGRMKKNDEKKKKSKGKCQQIKIEFENIGMELMNSRIFLQFRQYMNWKYNYQQQLNIKMYTQTVVTPFALMIPGQLAITQFSQINNSFVVDVNNPAIITSIAFFLMQPLEEGVAACLYYSYPPYNQLELLGAIGNARPSDIFSTSFSLNPNTNKQAQIKIIVQLQQIDQNLQQMILMLPEKQGYYFMTIAQHLDRFLQDYPKQIYYNEKNEQMLVVPTISLDKWLQRFTEKYNIDPNFLFC</sequence>